<keyword evidence="5" id="KW-1185">Reference proteome</keyword>
<dbReference type="InterPro" id="IPR036388">
    <property type="entry name" value="WH-like_DNA-bd_sf"/>
</dbReference>
<dbReference type="PANTHER" id="PTHR37296:SF1">
    <property type="entry name" value="CONSERVED VIRULENCE FACTOR B"/>
    <property type="match status" value="1"/>
</dbReference>
<dbReference type="PIRSF" id="PIRSF012524">
    <property type="entry name" value="YitL_S1"/>
    <property type="match status" value="1"/>
</dbReference>
<feature type="domain" description="Conserved virulence factor B-like winged helix" evidence="3">
    <location>
        <begin position="226"/>
        <end position="280"/>
    </location>
</feature>
<comment type="caution">
    <text evidence="4">The sequence shown here is derived from an EMBL/GenBank/DDBJ whole genome shotgun (WGS) entry which is preliminary data.</text>
</comment>
<evidence type="ECO:0000259" key="3">
    <source>
        <dbReference type="Pfam" id="PF17783"/>
    </source>
</evidence>
<sequence length="285" mass="32840">MINETHPLQLGKYNRLEVIKELDFGLYLDGFEGEEILIPRVYVPEGTQIGQFLDVFIYRDSEDRLIATTLKPYATVGEFAYLKVKDVSKLGVFLDWGLMKDLLVPFGEQQSKMAVGRSYLVYIYIDEETQRIVASAKIDKFLPNDAEEFTEKQQVELLPYEYTDLGIKALINKCKIGVIYKNEVFKSVNLGEFTIGYIKKIREDGKIDLTLEKIGFERIDNTKSFILSQLNNHNGFLPYNDKTSAEVIYSNLQMSKKDFKKAIGGLYKDMQIIIKEDGIYINKQE</sequence>
<evidence type="ECO:0000259" key="2">
    <source>
        <dbReference type="Pfam" id="PF13509"/>
    </source>
</evidence>
<dbReference type="EMBL" id="JAYFUL010000006">
    <property type="protein sequence ID" value="MEA5257343.1"/>
    <property type="molecule type" value="Genomic_DNA"/>
</dbReference>
<accession>A0ABU5QJW8</accession>
<dbReference type="Gene3D" id="2.40.50.140">
    <property type="entry name" value="Nucleic acid-binding proteins"/>
    <property type="match status" value="1"/>
</dbReference>
<dbReference type="InterPro" id="IPR039566">
    <property type="entry name" value="CvfB_S1_st"/>
</dbReference>
<dbReference type="PANTHER" id="PTHR37296">
    <property type="entry name" value="CONSERVED VIRULENCE FACTOR B"/>
    <property type="match status" value="1"/>
</dbReference>
<name>A0ABU5QJW8_9BACT</name>
<reference evidence="4 5" key="1">
    <citation type="submission" date="2023-12" db="EMBL/GenBank/DDBJ databases">
        <title>Novel species of the genus Arcicella isolated from rivers.</title>
        <authorList>
            <person name="Lu H."/>
        </authorList>
    </citation>
    <scope>NUCLEOTIDE SEQUENCE [LARGE SCALE GENOMIC DNA]</scope>
    <source>
        <strain evidence="4 5">LMG 21963</strain>
    </source>
</reference>
<gene>
    <name evidence="4" type="ORF">VB264_06085</name>
</gene>
<dbReference type="InterPro" id="IPR012340">
    <property type="entry name" value="NA-bd_OB-fold"/>
</dbReference>
<evidence type="ECO:0000313" key="4">
    <source>
        <dbReference type="EMBL" id="MEA5257343.1"/>
    </source>
</evidence>
<feature type="domain" description="Conserved virulence factor B first S1" evidence="2">
    <location>
        <begin position="76"/>
        <end position="132"/>
    </location>
</feature>
<dbReference type="Gene3D" id="1.10.10.10">
    <property type="entry name" value="Winged helix-like DNA-binding domain superfamily/Winged helix DNA-binding domain"/>
    <property type="match status" value="1"/>
</dbReference>
<dbReference type="InterPro" id="IPR040764">
    <property type="entry name" value="CvfB_WH"/>
</dbReference>
<dbReference type="InterPro" id="IPR014464">
    <property type="entry name" value="CvfB_fam"/>
</dbReference>
<evidence type="ECO:0000256" key="1">
    <source>
        <dbReference type="PIRNR" id="PIRNR012524"/>
    </source>
</evidence>
<feature type="domain" description="Conserved virulence factor B first S1" evidence="2">
    <location>
        <begin position="10"/>
        <end position="69"/>
    </location>
</feature>
<proteinExistence type="inferred from homology"/>
<protein>
    <submittedName>
        <fullName evidence="4">S1-like domain-containing RNA-binding protein</fullName>
    </submittedName>
</protein>
<evidence type="ECO:0000313" key="5">
    <source>
        <dbReference type="Proteomes" id="UP001304671"/>
    </source>
</evidence>
<dbReference type="Proteomes" id="UP001304671">
    <property type="component" value="Unassembled WGS sequence"/>
</dbReference>
<comment type="similarity">
    <text evidence="1">Belongs to the CvfB family.</text>
</comment>
<dbReference type="Pfam" id="PF17783">
    <property type="entry name" value="WHD_CvfB"/>
    <property type="match status" value="1"/>
</dbReference>
<dbReference type="RefSeq" id="WP_323247649.1">
    <property type="nucleotide sequence ID" value="NZ_JAYFUL010000006.1"/>
</dbReference>
<dbReference type="Pfam" id="PF13509">
    <property type="entry name" value="S1_2"/>
    <property type="match status" value="2"/>
</dbReference>
<organism evidence="4 5">
    <name type="scientific">Arcicella aquatica</name>
    <dbReference type="NCBI Taxonomy" id="217141"/>
    <lineage>
        <taxon>Bacteria</taxon>
        <taxon>Pseudomonadati</taxon>
        <taxon>Bacteroidota</taxon>
        <taxon>Cytophagia</taxon>
        <taxon>Cytophagales</taxon>
        <taxon>Flectobacillaceae</taxon>
        <taxon>Arcicella</taxon>
    </lineage>
</organism>